<proteinExistence type="predicted"/>
<dbReference type="PIR" id="S02382">
    <property type="entry name" value="S02382"/>
</dbReference>
<evidence type="ECO:0000313" key="2">
    <source>
        <dbReference type="EMBL" id="CAA30674.1"/>
    </source>
</evidence>
<sequence>SRLTTTGPPDPGLGQPSRPAPRLAPPRGQPPGLV</sequence>
<feature type="region of interest" description="Disordered" evidence="1">
    <location>
        <begin position="1"/>
        <end position="34"/>
    </location>
</feature>
<evidence type="ECO:0000256" key="1">
    <source>
        <dbReference type="SAM" id="MobiDB-lite"/>
    </source>
</evidence>
<organismHost>
    <name type="scientific">Homo sapiens</name>
    <name type="common">Human</name>
    <dbReference type="NCBI Taxonomy" id="9606"/>
</organismHost>
<name>Q66544_EBVG</name>
<feature type="non-terminal residue" evidence="2">
    <location>
        <position position="34"/>
    </location>
</feature>
<feature type="compositionally biased region" description="Pro residues" evidence="1">
    <location>
        <begin position="18"/>
        <end position="34"/>
    </location>
</feature>
<protein>
    <submittedName>
        <fullName evidence="2">Epitope Cl2 (34 AA)</fullName>
    </submittedName>
</protein>
<accession>Q66544</accession>
<dbReference type="EMBL" id="X07815">
    <property type="protein sequence ID" value="CAA30674.1"/>
    <property type="molecule type" value="Genomic_DNA"/>
</dbReference>
<feature type="non-terminal residue" evidence="2">
    <location>
        <position position="1"/>
    </location>
</feature>
<organism evidence="2">
    <name type="scientific">Epstein-Barr virus (strain GD1)</name>
    <name type="common">HHV-4</name>
    <name type="synonym">Human gammaherpesvirus 4</name>
    <dbReference type="NCBI Taxonomy" id="10376"/>
    <lineage>
        <taxon>Viruses</taxon>
        <taxon>Duplodnaviria</taxon>
        <taxon>Heunggongvirae</taxon>
        <taxon>Peploviricota</taxon>
        <taxon>Herviviricetes</taxon>
        <taxon>Herpesvirales</taxon>
        <taxon>Orthoherpesviridae</taxon>
        <taxon>Gammaherpesvirinae</taxon>
        <taxon>Lymphocryptovirus</taxon>
        <taxon>Lymphocryptovirus humangamma4</taxon>
    </lineage>
</organism>
<reference evidence="2" key="1">
    <citation type="journal article" date="1988" name="EMBO J.">
        <title>The expression of novel antigens from the Epstein-Barr virus large internal repeat.</title>
        <authorList>
            <person name="Walls D."/>
            <person name="Gannon F."/>
        </authorList>
    </citation>
    <scope>NUCLEOTIDE SEQUENCE</scope>
    <source>
        <strain evidence="2">B95-8</strain>
    </source>
</reference>